<reference evidence="2" key="1">
    <citation type="journal article" date="2014" name="Int. J. Syst. Evol. Microbiol.">
        <title>Complete genome sequence of Corynebacterium casei LMG S-19264T (=DSM 44701T), isolated from a smear-ripened cheese.</title>
        <authorList>
            <consortium name="US DOE Joint Genome Institute (JGI-PGF)"/>
            <person name="Walter F."/>
            <person name="Albersmeier A."/>
            <person name="Kalinowski J."/>
            <person name="Ruckert C."/>
        </authorList>
    </citation>
    <scope>NUCLEOTIDE SEQUENCE</scope>
    <source>
        <strain evidence="2">VKM B-2789</strain>
    </source>
</reference>
<dbReference type="Proteomes" id="UP001143330">
    <property type="component" value="Unassembled WGS sequence"/>
</dbReference>
<feature type="transmembrane region" description="Helical" evidence="1">
    <location>
        <begin position="6"/>
        <end position="25"/>
    </location>
</feature>
<evidence type="ECO:0000313" key="2">
    <source>
        <dbReference type="EMBL" id="GLK82094.1"/>
    </source>
</evidence>
<dbReference type="AlphaFoldDB" id="A0A9W6JTM4"/>
<organism evidence="2 3">
    <name type="scientific">Ancylobacter defluvii</name>
    <dbReference type="NCBI Taxonomy" id="1282440"/>
    <lineage>
        <taxon>Bacteria</taxon>
        <taxon>Pseudomonadati</taxon>
        <taxon>Pseudomonadota</taxon>
        <taxon>Alphaproteobacteria</taxon>
        <taxon>Hyphomicrobiales</taxon>
        <taxon>Xanthobacteraceae</taxon>
        <taxon>Ancylobacter</taxon>
    </lineage>
</organism>
<evidence type="ECO:0000256" key="1">
    <source>
        <dbReference type="SAM" id="Phobius"/>
    </source>
</evidence>
<sequence length="63" mass="6253">MNPALALAPILAGLIVLFTGATVLVQRPRVAPLLVGACIALDVLLLGAGLVLLPFALLPAGGL</sequence>
<reference evidence="2" key="2">
    <citation type="submission" date="2023-01" db="EMBL/GenBank/DDBJ databases">
        <authorList>
            <person name="Sun Q."/>
            <person name="Evtushenko L."/>
        </authorList>
    </citation>
    <scope>NUCLEOTIDE SEQUENCE</scope>
    <source>
        <strain evidence="2">VKM B-2789</strain>
    </source>
</reference>
<evidence type="ECO:0000313" key="3">
    <source>
        <dbReference type="Proteomes" id="UP001143330"/>
    </source>
</evidence>
<feature type="transmembrane region" description="Helical" evidence="1">
    <location>
        <begin position="32"/>
        <end position="57"/>
    </location>
</feature>
<keyword evidence="3" id="KW-1185">Reference proteome</keyword>
<accession>A0A9W6JTM4</accession>
<name>A0A9W6JTM4_9HYPH</name>
<gene>
    <name evidence="2" type="ORF">GCM10017653_01630</name>
</gene>
<protein>
    <submittedName>
        <fullName evidence="2">Uncharacterized protein</fullName>
    </submittedName>
</protein>
<proteinExistence type="predicted"/>
<keyword evidence="1" id="KW-0812">Transmembrane</keyword>
<comment type="caution">
    <text evidence="2">The sequence shown here is derived from an EMBL/GenBank/DDBJ whole genome shotgun (WGS) entry which is preliminary data.</text>
</comment>
<keyword evidence="1" id="KW-1133">Transmembrane helix</keyword>
<dbReference type="EMBL" id="BSFM01000001">
    <property type="protein sequence ID" value="GLK82094.1"/>
    <property type="molecule type" value="Genomic_DNA"/>
</dbReference>
<keyword evidence="1" id="KW-0472">Membrane</keyword>
<dbReference type="RefSeq" id="WP_213362592.1">
    <property type="nucleotide sequence ID" value="NZ_BSFM01000001.1"/>
</dbReference>